<keyword evidence="2" id="KW-0732">Signal</keyword>
<organism evidence="3 4">
    <name type="scientific">Pandoraea cepalis</name>
    <dbReference type="NCBI Taxonomy" id="2508294"/>
    <lineage>
        <taxon>Bacteria</taxon>
        <taxon>Pseudomonadati</taxon>
        <taxon>Pseudomonadota</taxon>
        <taxon>Betaproteobacteria</taxon>
        <taxon>Burkholderiales</taxon>
        <taxon>Burkholderiaceae</taxon>
        <taxon>Pandoraea</taxon>
    </lineage>
</organism>
<dbReference type="AlphaFoldDB" id="A0A5E4XD32"/>
<dbReference type="Proteomes" id="UP000384354">
    <property type="component" value="Unassembled WGS sequence"/>
</dbReference>
<proteinExistence type="predicted"/>
<evidence type="ECO:0000256" key="2">
    <source>
        <dbReference type="SAM" id="SignalP"/>
    </source>
</evidence>
<protein>
    <submittedName>
        <fullName evidence="3">Uncharacterized protein</fullName>
    </submittedName>
</protein>
<name>A0A5E4XD32_9BURK</name>
<reference evidence="3 4" key="1">
    <citation type="submission" date="2019-08" db="EMBL/GenBank/DDBJ databases">
        <authorList>
            <person name="Peeters C."/>
        </authorList>
    </citation>
    <scope>NUCLEOTIDE SEQUENCE [LARGE SCALE GENOMIC DNA]</scope>
    <source>
        <strain evidence="3 4">LMG 31106</strain>
    </source>
</reference>
<evidence type="ECO:0000313" key="3">
    <source>
        <dbReference type="EMBL" id="VVE34038.1"/>
    </source>
</evidence>
<gene>
    <name evidence="3" type="ORF">PCE31106_03793</name>
</gene>
<feature type="chain" id="PRO_5022917671" evidence="2">
    <location>
        <begin position="30"/>
        <end position="281"/>
    </location>
</feature>
<feature type="region of interest" description="Disordered" evidence="1">
    <location>
        <begin position="42"/>
        <end position="113"/>
    </location>
</feature>
<evidence type="ECO:0000256" key="1">
    <source>
        <dbReference type="SAM" id="MobiDB-lite"/>
    </source>
</evidence>
<dbReference type="OrthoDB" id="1122998at2"/>
<dbReference type="RefSeq" id="WP_150564349.1">
    <property type="nucleotide sequence ID" value="NZ_CABPSL010000017.1"/>
</dbReference>
<sequence>MSTKPLSMTRIAIATAASLGMVMSVSSTAPNWLASLAPISSAHAQSGTPKGAGGPSAERGNKGKRGSSTDAGSSGSGQGGPSADSDAKGPKYGGGGSKPAPGTQGGKPAWAQEGIPSDLELGRLNVARAPSHVLDRSLADALSSMQPAFYNQVLAIADNAALTMDQKVAALQTLVKQTFTDTSVVMVDSPLQNLALYKNLLTTGQIVSSSGTYDASTSATRALLLAAVFIGTASDKTLPVSTATVDAINKIMTLTLPTGVSDAELGAIAEAVRAAIAEAHG</sequence>
<evidence type="ECO:0000313" key="4">
    <source>
        <dbReference type="Proteomes" id="UP000384354"/>
    </source>
</evidence>
<feature type="signal peptide" evidence="2">
    <location>
        <begin position="1"/>
        <end position="29"/>
    </location>
</feature>
<dbReference type="EMBL" id="CABPSL010000017">
    <property type="protein sequence ID" value="VVE34038.1"/>
    <property type="molecule type" value="Genomic_DNA"/>
</dbReference>
<accession>A0A5E4XD32</accession>